<evidence type="ECO:0000313" key="8">
    <source>
        <dbReference type="Proteomes" id="UP000190341"/>
    </source>
</evidence>
<dbReference type="GO" id="GO:0016020">
    <property type="term" value="C:membrane"/>
    <property type="evidence" value="ECO:0007669"/>
    <property type="project" value="UniProtKB-SubCell"/>
</dbReference>
<dbReference type="OrthoDB" id="9787815at2"/>
<dbReference type="Pfam" id="PF07690">
    <property type="entry name" value="MFS_1"/>
    <property type="match status" value="1"/>
</dbReference>
<feature type="transmembrane region" description="Helical" evidence="6">
    <location>
        <begin position="429"/>
        <end position="452"/>
    </location>
</feature>
<organism evidence="7 8">
    <name type="scientific">Pseudoxanthomonas indica</name>
    <dbReference type="NCBI Taxonomy" id="428993"/>
    <lineage>
        <taxon>Bacteria</taxon>
        <taxon>Pseudomonadati</taxon>
        <taxon>Pseudomonadota</taxon>
        <taxon>Gammaproteobacteria</taxon>
        <taxon>Lysobacterales</taxon>
        <taxon>Lysobacteraceae</taxon>
        <taxon>Pseudoxanthomonas</taxon>
    </lineage>
</organism>
<dbReference type="GO" id="GO:0022857">
    <property type="term" value="F:transmembrane transporter activity"/>
    <property type="evidence" value="ECO:0007669"/>
    <property type="project" value="InterPro"/>
</dbReference>
<evidence type="ECO:0000256" key="6">
    <source>
        <dbReference type="SAM" id="Phobius"/>
    </source>
</evidence>
<dbReference type="Proteomes" id="UP000190341">
    <property type="component" value="Unassembled WGS sequence"/>
</dbReference>
<feature type="transmembrane region" description="Helical" evidence="6">
    <location>
        <begin position="388"/>
        <end position="409"/>
    </location>
</feature>
<dbReference type="Gene3D" id="1.20.1250.20">
    <property type="entry name" value="MFS general substrate transporter like domains"/>
    <property type="match status" value="1"/>
</dbReference>
<dbReference type="InterPro" id="IPR036259">
    <property type="entry name" value="MFS_trans_sf"/>
</dbReference>
<dbReference type="EMBL" id="FUZV01000001">
    <property type="protein sequence ID" value="SKC62239.1"/>
    <property type="molecule type" value="Genomic_DNA"/>
</dbReference>
<gene>
    <name evidence="7" type="ORF">SAMN06296058_1659</name>
</gene>
<feature type="transmembrane region" description="Helical" evidence="6">
    <location>
        <begin position="358"/>
        <end position="381"/>
    </location>
</feature>
<feature type="transmembrane region" description="Helical" evidence="6">
    <location>
        <begin position="304"/>
        <end position="324"/>
    </location>
</feature>
<evidence type="ECO:0000313" key="7">
    <source>
        <dbReference type="EMBL" id="SKC62239.1"/>
    </source>
</evidence>
<feature type="transmembrane region" description="Helical" evidence="6">
    <location>
        <begin position="192"/>
        <end position="220"/>
    </location>
</feature>
<reference evidence="7 8" key="1">
    <citation type="submission" date="2017-02" db="EMBL/GenBank/DDBJ databases">
        <authorList>
            <person name="Peterson S.W."/>
        </authorList>
    </citation>
    <scope>NUCLEOTIDE SEQUENCE [LARGE SCALE GENOMIC DNA]</scope>
    <source>
        <strain evidence="7 8">P15</strain>
    </source>
</reference>
<feature type="transmembrane region" description="Helical" evidence="6">
    <location>
        <begin position="331"/>
        <end position="352"/>
    </location>
</feature>
<evidence type="ECO:0000256" key="1">
    <source>
        <dbReference type="ARBA" id="ARBA00004141"/>
    </source>
</evidence>
<feature type="transmembrane region" description="Helical" evidence="6">
    <location>
        <begin position="29"/>
        <end position="47"/>
    </location>
</feature>
<comment type="subcellular location">
    <subcellularLocation>
        <location evidence="1">Membrane</location>
        <topology evidence="1">Multi-pass membrane protein</topology>
    </subcellularLocation>
</comment>
<proteinExistence type="predicted"/>
<keyword evidence="4 6" id="KW-1133">Transmembrane helix</keyword>
<evidence type="ECO:0000256" key="4">
    <source>
        <dbReference type="ARBA" id="ARBA00022989"/>
    </source>
</evidence>
<dbReference type="NCBIfam" id="TIGR00901">
    <property type="entry name" value="2A0125"/>
    <property type="match status" value="1"/>
</dbReference>
<evidence type="ECO:0000256" key="5">
    <source>
        <dbReference type="ARBA" id="ARBA00023136"/>
    </source>
</evidence>
<accession>A0A1T5KFD9</accession>
<dbReference type="PANTHER" id="PTHR12778">
    <property type="entry name" value="SOLUTE CARRIER FAMILY 33 ACETYL-COA TRANSPORTER -RELATED"/>
    <property type="match status" value="1"/>
</dbReference>
<sequence>MSQPDLAAPPPRRRKPWQEVLLNLRQPKVLVMLLLGFASGMPIYLVGNTLGFWARKQGIELDTIGFLSWVGLAYSLKFLWAPLVDRSDAPLFGRWLGRRRGWMLLSQIVVALGLLGMAIVQPRGGHVLVFGYALEHLLVFGGLALLVAFASATQDIVIDAWRIESAEDSQQLGLLTSSSALGYRSALLVTDALILLIAAQVGWVGSYQIMAALLLVGVAATLMAREPARAVEAVSHQASALWTPRGLFDAILGPFVAFFREHRSAAVLILAAISVYRLADFVMGPMNNPFYVDLGLTEQTVGSVRSSVGLVASFAGIALAGMVAVRWGVMVALLVGAVLGPGSNLAFAYLAWHGPDTASFAWAMVIDNVAGGFAGTALIAYMSSLTSVGYTATQYALLSSFYALLGKMLKGLSGEAVEQLAVGRTLLDGYALFFVGTALIGIPVVILCLLLMRQERRRALVQAAPS</sequence>
<dbReference type="SUPFAM" id="SSF103473">
    <property type="entry name" value="MFS general substrate transporter"/>
    <property type="match status" value="1"/>
</dbReference>
<feature type="transmembrane region" description="Helical" evidence="6">
    <location>
        <begin position="127"/>
        <end position="152"/>
    </location>
</feature>
<keyword evidence="5 6" id="KW-0472">Membrane</keyword>
<dbReference type="InterPro" id="IPR004752">
    <property type="entry name" value="AmpG_permease/AT-1"/>
</dbReference>
<feature type="transmembrane region" description="Helical" evidence="6">
    <location>
        <begin position="265"/>
        <end position="284"/>
    </location>
</feature>
<evidence type="ECO:0000256" key="3">
    <source>
        <dbReference type="ARBA" id="ARBA00022692"/>
    </source>
</evidence>
<feature type="transmembrane region" description="Helical" evidence="6">
    <location>
        <begin position="101"/>
        <end position="120"/>
    </location>
</feature>
<dbReference type="RefSeq" id="WP_079723932.1">
    <property type="nucleotide sequence ID" value="NZ_BMCL01000002.1"/>
</dbReference>
<keyword evidence="8" id="KW-1185">Reference proteome</keyword>
<feature type="transmembrane region" description="Helical" evidence="6">
    <location>
        <begin position="59"/>
        <end position="81"/>
    </location>
</feature>
<dbReference type="STRING" id="428993.SAMN06296058_1659"/>
<name>A0A1T5KFD9_9GAMM</name>
<dbReference type="PANTHER" id="PTHR12778:SF10">
    <property type="entry name" value="MAJOR FACILITATOR SUPERFAMILY DOMAIN-CONTAINING PROTEIN 3"/>
    <property type="match status" value="1"/>
</dbReference>
<evidence type="ECO:0000256" key="2">
    <source>
        <dbReference type="ARBA" id="ARBA00022448"/>
    </source>
</evidence>
<dbReference type="InterPro" id="IPR011701">
    <property type="entry name" value="MFS"/>
</dbReference>
<protein>
    <submittedName>
        <fullName evidence="7">MFS transporter, PAT family, beta-lactamase induction signal transducer AmpG</fullName>
    </submittedName>
</protein>
<keyword evidence="2" id="KW-0813">Transport</keyword>
<dbReference type="AlphaFoldDB" id="A0A1T5KFD9"/>
<keyword evidence="3 6" id="KW-0812">Transmembrane</keyword>